<feature type="transmembrane region" description="Helical" evidence="7">
    <location>
        <begin position="186"/>
        <end position="210"/>
    </location>
</feature>
<dbReference type="InterPro" id="IPR000515">
    <property type="entry name" value="MetI-like"/>
</dbReference>
<dbReference type="OMA" id="WRHEMIV"/>
<keyword evidence="4 7" id="KW-0812">Transmembrane</keyword>
<keyword evidence="3" id="KW-1003">Cell membrane</keyword>
<evidence type="ECO:0000256" key="4">
    <source>
        <dbReference type="ARBA" id="ARBA00022692"/>
    </source>
</evidence>
<evidence type="ECO:0000256" key="3">
    <source>
        <dbReference type="ARBA" id="ARBA00022475"/>
    </source>
</evidence>
<dbReference type="SUPFAM" id="SSF161098">
    <property type="entry name" value="MetI-like"/>
    <property type="match status" value="1"/>
</dbReference>
<dbReference type="GO" id="GO:0005886">
    <property type="term" value="C:plasma membrane"/>
    <property type="evidence" value="ECO:0007669"/>
    <property type="project" value="UniProtKB-SubCell"/>
</dbReference>
<protein>
    <recommendedName>
        <fullName evidence="8">ABC transmembrane type-1 domain-containing protein</fullName>
    </recommendedName>
</protein>
<gene>
    <name evidence="9" type="ORF">CRE_18371</name>
</gene>
<evidence type="ECO:0000256" key="6">
    <source>
        <dbReference type="ARBA" id="ARBA00023136"/>
    </source>
</evidence>
<evidence type="ECO:0000259" key="8">
    <source>
        <dbReference type="PROSITE" id="PS50928"/>
    </source>
</evidence>
<dbReference type="CDD" id="cd06261">
    <property type="entry name" value="TM_PBP2"/>
    <property type="match status" value="1"/>
</dbReference>
<name>E3NUD1_CAERE</name>
<evidence type="ECO:0000313" key="9">
    <source>
        <dbReference type="EMBL" id="EFO94552.1"/>
    </source>
</evidence>
<evidence type="ECO:0000256" key="5">
    <source>
        <dbReference type="ARBA" id="ARBA00022989"/>
    </source>
</evidence>
<dbReference type="STRING" id="31234.E3NUD1"/>
<keyword evidence="10" id="KW-1185">Reference proteome</keyword>
<keyword evidence="2" id="KW-0813">Transport</keyword>
<dbReference type="PANTHER" id="PTHR43163">
    <property type="entry name" value="DIPEPTIDE TRANSPORT SYSTEM PERMEASE PROTEIN DPPB-RELATED"/>
    <property type="match status" value="1"/>
</dbReference>
<proteinExistence type="predicted"/>
<dbReference type="GO" id="GO:0071916">
    <property type="term" value="F:dipeptide transmembrane transporter activity"/>
    <property type="evidence" value="ECO:0007669"/>
    <property type="project" value="TreeGrafter"/>
</dbReference>
<dbReference type="Pfam" id="PF00528">
    <property type="entry name" value="BPD_transp_1"/>
    <property type="match status" value="1"/>
</dbReference>
<feature type="domain" description="ABC transmembrane type-1" evidence="8">
    <location>
        <begin position="33"/>
        <end position="263"/>
    </location>
</feature>
<organism evidence="10">
    <name type="scientific">Caenorhabditis remanei</name>
    <name type="common">Caenorhabditis vulgaris</name>
    <dbReference type="NCBI Taxonomy" id="31234"/>
    <lineage>
        <taxon>Eukaryota</taxon>
        <taxon>Metazoa</taxon>
        <taxon>Ecdysozoa</taxon>
        <taxon>Nematoda</taxon>
        <taxon>Chromadorea</taxon>
        <taxon>Rhabditida</taxon>
        <taxon>Rhabditina</taxon>
        <taxon>Rhabditomorpha</taxon>
        <taxon>Rhabditoidea</taxon>
        <taxon>Rhabditidae</taxon>
        <taxon>Peloderinae</taxon>
        <taxon>Caenorhabditis</taxon>
    </lineage>
</organism>
<dbReference type="OrthoDB" id="447706at2759"/>
<evidence type="ECO:0000256" key="2">
    <source>
        <dbReference type="ARBA" id="ARBA00022448"/>
    </source>
</evidence>
<feature type="transmembrane region" description="Helical" evidence="7">
    <location>
        <begin position="240"/>
        <end position="266"/>
    </location>
</feature>
<dbReference type="AlphaFoldDB" id="E3NUD1"/>
<comment type="subcellular location">
    <subcellularLocation>
        <location evidence="1">Cell membrane</location>
        <topology evidence="1">Multi-pass membrane protein</topology>
    </subcellularLocation>
</comment>
<feature type="transmembrane region" description="Helical" evidence="7">
    <location>
        <begin position="39"/>
        <end position="60"/>
    </location>
</feature>
<keyword evidence="6 7" id="KW-0472">Membrane</keyword>
<dbReference type="InParanoid" id="E3NUD1"/>
<dbReference type="Gene3D" id="1.10.3720.10">
    <property type="entry name" value="MetI-like"/>
    <property type="match status" value="1"/>
</dbReference>
<dbReference type="eggNOG" id="ENOG502TAVS">
    <property type="taxonomic scope" value="Eukaryota"/>
</dbReference>
<dbReference type="PANTHER" id="PTHR43163:SF6">
    <property type="entry name" value="DIPEPTIDE TRANSPORT SYSTEM PERMEASE PROTEIN DPPB-RELATED"/>
    <property type="match status" value="1"/>
</dbReference>
<keyword evidence="5 7" id="KW-1133">Transmembrane helix</keyword>
<evidence type="ECO:0000256" key="7">
    <source>
        <dbReference type="SAM" id="Phobius"/>
    </source>
</evidence>
<evidence type="ECO:0000256" key="1">
    <source>
        <dbReference type="ARBA" id="ARBA00004651"/>
    </source>
</evidence>
<dbReference type="HOGENOM" id="CLU_036879_0_0_1"/>
<sequence length="273" mass="29627">MQYLRYVGNIFQGDLGTSVQSHQPVAKELGAAFPATIELALAAIVFSAIIGIGLGLWAALKRRTIVDQVIRVVSLIGLSWPTFWLALVAYYLFFFLLGILPGSGRLEPASIPPPQVTGMYTIDALLAGDLWTFWDALRHLILPASVLALYTIGLLTRFSRSAVLEVMDMEYVKAARAKGLPRRTVVFGYILRGAFVPILTVLGLAFGSLLSGTVLVEQVYSWHGLGQYSFAAATRLDLPAIMGVGLIVGVVYIGLNFVVDLLYGVVDPRVRVA</sequence>
<dbReference type="Proteomes" id="UP000008281">
    <property type="component" value="Unassembled WGS sequence"/>
</dbReference>
<evidence type="ECO:0000313" key="10">
    <source>
        <dbReference type="Proteomes" id="UP000008281"/>
    </source>
</evidence>
<feature type="transmembrane region" description="Helical" evidence="7">
    <location>
        <begin position="72"/>
        <end position="100"/>
    </location>
</feature>
<accession>E3NUD1</accession>
<dbReference type="EMBL" id="DS270497">
    <property type="protein sequence ID" value="EFO94552.1"/>
    <property type="molecule type" value="Genomic_DNA"/>
</dbReference>
<reference evidence="9" key="1">
    <citation type="submission" date="2007-07" db="EMBL/GenBank/DDBJ databases">
        <title>PCAP assembly of the Caenorhabditis remanei genome.</title>
        <authorList>
            <consortium name="The Caenorhabditis remanei Sequencing Consortium"/>
            <person name="Wilson R.K."/>
        </authorList>
    </citation>
    <scope>NUCLEOTIDE SEQUENCE [LARGE SCALE GENOMIC DNA]</scope>
    <source>
        <strain evidence="9">PB4641</strain>
    </source>
</reference>
<dbReference type="InterPro" id="IPR035906">
    <property type="entry name" value="MetI-like_sf"/>
</dbReference>
<feature type="transmembrane region" description="Helical" evidence="7">
    <location>
        <begin position="140"/>
        <end position="159"/>
    </location>
</feature>
<dbReference type="PROSITE" id="PS50928">
    <property type="entry name" value="ABC_TM1"/>
    <property type="match status" value="1"/>
</dbReference>